<name>A0A3L7DXD1_9GAMM</name>
<proteinExistence type="predicted"/>
<feature type="region of interest" description="Disordered" evidence="1">
    <location>
        <begin position="1"/>
        <end position="51"/>
    </location>
</feature>
<dbReference type="Proteomes" id="UP000265509">
    <property type="component" value="Unassembled WGS sequence"/>
</dbReference>
<keyword evidence="3" id="KW-1185">Reference proteome</keyword>
<organism evidence="2 3">
    <name type="scientific">Seongchinamella sediminis</name>
    <dbReference type="NCBI Taxonomy" id="2283635"/>
    <lineage>
        <taxon>Bacteria</taxon>
        <taxon>Pseudomonadati</taxon>
        <taxon>Pseudomonadota</taxon>
        <taxon>Gammaproteobacteria</taxon>
        <taxon>Cellvibrionales</taxon>
        <taxon>Halieaceae</taxon>
        <taxon>Seongchinamella</taxon>
    </lineage>
</organism>
<protein>
    <submittedName>
        <fullName evidence="2">Uncharacterized protein</fullName>
    </submittedName>
</protein>
<gene>
    <name evidence="2" type="ORF">DWB85_11105</name>
</gene>
<comment type="caution">
    <text evidence="2">The sequence shown here is derived from an EMBL/GenBank/DDBJ whole genome shotgun (WGS) entry which is preliminary data.</text>
</comment>
<evidence type="ECO:0000313" key="2">
    <source>
        <dbReference type="EMBL" id="RLQ21826.1"/>
    </source>
</evidence>
<dbReference type="EMBL" id="QRAN01000010">
    <property type="protein sequence ID" value="RLQ21826.1"/>
    <property type="molecule type" value="Genomic_DNA"/>
</dbReference>
<dbReference type="OrthoDB" id="5741155at2"/>
<dbReference type="AlphaFoldDB" id="A0A3L7DXD1"/>
<accession>A0A3L7DXD1</accession>
<evidence type="ECO:0000256" key="1">
    <source>
        <dbReference type="SAM" id="MobiDB-lite"/>
    </source>
</evidence>
<dbReference type="NCBIfam" id="NF046101">
    <property type="entry name" value="PA3496_fam"/>
    <property type="match status" value="1"/>
</dbReference>
<dbReference type="InterPro" id="IPR058059">
    <property type="entry name" value="PA3496-like"/>
</dbReference>
<sequence length="73" mass="8714">MGERNQEPTQADSLDDMYDPILGDMSDEDFEELSPISSDKQRLAEKRRRAEQRLEEKRLRDELGYYDLELDDF</sequence>
<dbReference type="RefSeq" id="WP_117954521.1">
    <property type="nucleotide sequence ID" value="NZ_QRAN01000010.1"/>
</dbReference>
<reference evidence="2 3" key="1">
    <citation type="submission" date="2018-07" db="EMBL/GenBank/DDBJ databases">
        <title>Halioglobus sp. genome submission.</title>
        <authorList>
            <person name="Ye M.-Q."/>
            <person name="Du Z.-J."/>
        </authorList>
    </citation>
    <scope>NUCLEOTIDE SEQUENCE [LARGE SCALE GENOMIC DNA]</scope>
    <source>
        <strain evidence="2 3">U0301</strain>
    </source>
</reference>
<evidence type="ECO:0000313" key="3">
    <source>
        <dbReference type="Proteomes" id="UP000265509"/>
    </source>
</evidence>